<accession>A0A1W1C3G0</accession>
<dbReference type="EMBL" id="FPHB01000048">
    <property type="protein sequence ID" value="SFV60274.1"/>
    <property type="molecule type" value="Genomic_DNA"/>
</dbReference>
<dbReference type="InterPro" id="IPR013587">
    <property type="entry name" value="Nitrate/nitrite_sensing"/>
</dbReference>
<dbReference type="AlphaFoldDB" id="A0A1W1C3G0"/>
<evidence type="ECO:0000313" key="2">
    <source>
        <dbReference type="EMBL" id="SFV60274.1"/>
    </source>
</evidence>
<dbReference type="Pfam" id="PF08376">
    <property type="entry name" value="NIT"/>
    <property type="match status" value="1"/>
</dbReference>
<sequence length="283" mass="31379">MKKIFLVLLMLLNLQAKSFFSNDDQKEASKYLMAVKDLIVAAQKTRGATYSYANGNENAMMLVYMFRDDMNSAIRTMESLPLSKNPIIGARTTTISSAFVKLNSKALKMKPNEAFDAYTENIAQTLLLAQSVSQIGSEKMSPFGKKVTSIMMETILPLSEWMGQLRAIGSAACAKGGATKKDKIKMQILMSKIAKLDQELQIKMSSAIKDNPSNFSPDVKERLANAHKAISHYLSITKKEVMKDKTNYNPDDYFALATDTIDSVIALFDIGHAAINEDAKGWF</sequence>
<protein>
    <submittedName>
        <fullName evidence="2">Methyl-accepting chemotaxis protein</fullName>
    </submittedName>
</protein>
<proteinExistence type="predicted"/>
<gene>
    <name evidence="2" type="ORF">MNB_SM-7-730</name>
</gene>
<feature type="domain" description="Nitrate/nitrite sensing protein" evidence="1">
    <location>
        <begin position="37"/>
        <end position="263"/>
    </location>
</feature>
<evidence type="ECO:0000259" key="1">
    <source>
        <dbReference type="Pfam" id="PF08376"/>
    </source>
</evidence>
<organism evidence="2">
    <name type="scientific">hydrothermal vent metagenome</name>
    <dbReference type="NCBI Taxonomy" id="652676"/>
    <lineage>
        <taxon>unclassified sequences</taxon>
        <taxon>metagenomes</taxon>
        <taxon>ecological metagenomes</taxon>
    </lineage>
</organism>
<reference evidence="2" key="1">
    <citation type="submission" date="2016-10" db="EMBL/GenBank/DDBJ databases">
        <authorList>
            <person name="de Groot N.N."/>
        </authorList>
    </citation>
    <scope>NUCLEOTIDE SEQUENCE</scope>
</reference>
<name>A0A1W1C3G0_9ZZZZ</name>